<dbReference type="PANTHER" id="PTHR33653">
    <property type="entry name" value="RIBONUCLEASE VAPC2"/>
    <property type="match status" value="1"/>
</dbReference>
<evidence type="ECO:0000256" key="3">
    <source>
        <dbReference type="ARBA" id="ARBA00022722"/>
    </source>
</evidence>
<evidence type="ECO:0000256" key="1">
    <source>
        <dbReference type="ARBA" id="ARBA00001946"/>
    </source>
</evidence>
<comment type="cofactor">
    <cofactor evidence="1">
        <name>Mg(2+)</name>
        <dbReference type="ChEBI" id="CHEBI:18420"/>
    </cofactor>
</comment>
<evidence type="ECO:0000256" key="5">
    <source>
        <dbReference type="ARBA" id="ARBA00022801"/>
    </source>
</evidence>
<dbReference type="InterPro" id="IPR050556">
    <property type="entry name" value="Type_II_TA_system_RNase"/>
</dbReference>
<sequence>MIRFLLHTNAFSELTKSKSGPVGNRIMDHGVDVCGISIITAAEVHYGAEWRSSKRLLRRIDEILDYLSVLPFESPADRVYGRLRAHLRRNGTPIGPNDLLIAAHALALDVVLVTDNEKEFSRVPNLRIENWLRG</sequence>
<keyword evidence="10" id="KW-1185">Reference proteome</keyword>
<dbReference type="Proteomes" id="UP000192656">
    <property type="component" value="Unassembled WGS sequence"/>
</dbReference>
<keyword evidence="4" id="KW-0479">Metal-binding</keyword>
<dbReference type="Pfam" id="PF01850">
    <property type="entry name" value="PIN"/>
    <property type="match status" value="1"/>
</dbReference>
<name>A0A1W1YGG6_9HYPH</name>
<dbReference type="PANTHER" id="PTHR33653:SF1">
    <property type="entry name" value="RIBONUCLEASE VAPC2"/>
    <property type="match status" value="1"/>
</dbReference>
<dbReference type="GO" id="GO:0046872">
    <property type="term" value="F:metal ion binding"/>
    <property type="evidence" value="ECO:0007669"/>
    <property type="project" value="UniProtKB-KW"/>
</dbReference>
<keyword evidence="2" id="KW-1277">Toxin-antitoxin system</keyword>
<dbReference type="GO" id="GO:0004519">
    <property type="term" value="F:endonuclease activity"/>
    <property type="evidence" value="ECO:0007669"/>
    <property type="project" value="UniProtKB-KW"/>
</dbReference>
<organism evidence="9 10">
    <name type="scientific">Fulvimarina manganoxydans</name>
    <dbReference type="NCBI Taxonomy" id="937218"/>
    <lineage>
        <taxon>Bacteria</taxon>
        <taxon>Pseudomonadati</taxon>
        <taxon>Pseudomonadota</taxon>
        <taxon>Alphaproteobacteria</taxon>
        <taxon>Hyphomicrobiales</taxon>
        <taxon>Aurantimonadaceae</taxon>
        <taxon>Fulvimarina</taxon>
    </lineage>
</organism>
<dbReference type="GO" id="GO:0016787">
    <property type="term" value="F:hydrolase activity"/>
    <property type="evidence" value="ECO:0007669"/>
    <property type="project" value="UniProtKB-KW"/>
</dbReference>
<evidence type="ECO:0000256" key="7">
    <source>
        <dbReference type="ARBA" id="ARBA00038093"/>
    </source>
</evidence>
<keyword evidence="9" id="KW-0255">Endonuclease</keyword>
<accession>A0A1W1YGG6</accession>
<evidence type="ECO:0000256" key="4">
    <source>
        <dbReference type="ARBA" id="ARBA00022723"/>
    </source>
</evidence>
<gene>
    <name evidence="9" type="ORF">SAMN06297251_101284</name>
</gene>
<keyword evidence="6" id="KW-0460">Magnesium</keyword>
<proteinExistence type="inferred from homology"/>
<comment type="similarity">
    <text evidence="7">Belongs to the PINc/VapC protein family.</text>
</comment>
<keyword evidence="3" id="KW-0540">Nuclease</keyword>
<evidence type="ECO:0000313" key="9">
    <source>
        <dbReference type="EMBL" id="SMC35224.1"/>
    </source>
</evidence>
<dbReference type="RefSeq" id="WP_084408167.1">
    <property type="nucleotide sequence ID" value="NZ_FWXR01000001.1"/>
</dbReference>
<evidence type="ECO:0000256" key="6">
    <source>
        <dbReference type="ARBA" id="ARBA00022842"/>
    </source>
</evidence>
<evidence type="ECO:0000313" key="10">
    <source>
        <dbReference type="Proteomes" id="UP000192656"/>
    </source>
</evidence>
<dbReference type="CDD" id="cd18748">
    <property type="entry name" value="PIN_VapC4-5_FitB-like"/>
    <property type="match status" value="1"/>
</dbReference>
<reference evidence="9 10" key="1">
    <citation type="submission" date="2017-04" db="EMBL/GenBank/DDBJ databases">
        <authorList>
            <person name="Afonso C.L."/>
            <person name="Miller P.J."/>
            <person name="Scott M.A."/>
            <person name="Spackman E."/>
            <person name="Goraichik I."/>
            <person name="Dimitrov K.M."/>
            <person name="Suarez D.L."/>
            <person name="Swayne D.E."/>
        </authorList>
    </citation>
    <scope>NUCLEOTIDE SEQUENCE [LARGE SCALE GENOMIC DNA]</scope>
    <source>
        <strain evidence="9 10">CGMCC 1.10972</strain>
    </source>
</reference>
<feature type="domain" description="PIN" evidence="8">
    <location>
        <begin position="8"/>
        <end position="124"/>
    </location>
</feature>
<evidence type="ECO:0000259" key="8">
    <source>
        <dbReference type="Pfam" id="PF01850"/>
    </source>
</evidence>
<dbReference type="InterPro" id="IPR029060">
    <property type="entry name" value="PIN-like_dom_sf"/>
</dbReference>
<dbReference type="STRING" id="937218.SAMN06297251_101284"/>
<protein>
    <submittedName>
        <fullName evidence="9">tRNA(fMet)-specific endonuclease VapC</fullName>
    </submittedName>
</protein>
<dbReference type="AlphaFoldDB" id="A0A1W1YGG6"/>
<evidence type="ECO:0000256" key="2">
    <source>
        <dbReference type="ARBA" id="ARBA00022649"/>
    </source>
</evidence>
<dbReference type="InterPro" id="IPR002716">
    <property type="entry name" value="PIN_dom"/>
</dbReference>
<dbReference type="OrthoDB" id="9796690at2"/>
<keyword evidence="5" id="KW-0378">Hydrolase</keyword>
<dbReference type="Gene3D" id="3.40.50.1010">
    <property type="entry name" value="5'-nuclease"/>
    <property type="match status" value="1"/>
</dbReference>
<dbReference type="SUPFAM" id="SSF88723">
    <property type="entry name" value="PIN domain-like"/>
    <property type="match status" value="1"/>
</dbReference>
<dbReference type="EMBL" id="FWXR01000001">
    <property type="protein sequence ID" value="SMC35224.1"/>
    <property type="molecule type" value="Genomic_DNA"/>
</dbReference>